<sequence>MPTPFILLFVQASTALAAATERPCYHITGEPTRHSPGRPKFIPCDPDAAVSNCCSESDLCMGNGICLGLDAFNAFTFQGCTHPGWPEACSHGFRWPDTISAGFYAHVWQCRYGYSTPYCTGQNASCCEDESGWVYLPRFSNIHLAGSTDYVIRDNSVNSGVGGDLGASDRIALGVGISLPFVAILVAVGQWLFPGARLWFWKKRKGSMKLKMDDEGGLLEEGRENVFSDRSSGLEMPAAGDLGERQPSRYRDEIGVPGFDRVLDTKTG</sequence>
<organism evidence="3 4">
    <name type="scientific">Xylaria grammica</name>
    <dbReference type="NCBI Taxonomy" id="363999"/>
    <lineage>
        <taxon>Eukaryota</taxon>
        <taxon>Fungi</taxon>
        <taxon>Dikarya</taxon>
        <taxon>Ascomycota</taxon>
        <taxon>Pezizomycotina</taxon>
        <taxon>Sordariomycetes</taxon>
        <taxon>Xylariomycetidae</taxon>
        <taxon>Xylariales</taxon>
        <taxon>Xylariaceae</taxon>
        <taxon>Xylaria</taxon>
    </lineage>
</organism>
<dbReference type="EMBL" id="RYZI01000008">
    <property type="protein sequence ID" value="RWA14453.1"/>
    <property type="molecule type" value="Genomic_DNA"/>
</dbReference>
<keyword evidence="4" id="KW-1185">Reference proteome</keyword>
<gene>
    <name evidence="3" type="ORF">EKO27_g633</name>
</gene>
<feature type="transmembrane region" description="Helical" evidence="1">
    <location>
        <begin position="177"/>
        <end position="200"/>
    </location>
</feature>
<name>A0A439DJA1_9PEZI</name>
<protein>
    <submittedName>
        <fullName evidence="3">Uncharacterized protein</fullName>
    </submittedName>
</protein>
<reference evidence="3 4" key="1">
    <citation type="submission" date="2018-12" db="EMBL/GenBank/DDBJ databases">
        <title>Draft genome sequence of Xylaria grammica IHI A82.</title>
        <authorList>
            <person name="Buettner E."/>
            <person name="Kellner H."/>
        </authorList>
    </citation>
    <scope>NUCLEOTIDE SEQUENCE [LARGE SCALE GENOMIC DNA]</scope>
    <source>
        <strain evidence="3 4">IHI A82</strain>
    </source>
</reference>
<keyword evidence="1" id="KW-0812">Transmembrane</keyword>
<dbReference type="AlphaFoldDB" id="A0A439DJA1"/>
<evidence type="ECO:0000313" key="4">
    <source>
        <dbReference type="Proteomes" id="UP000286045"/>
    </source>
</evidence>
<evidence type="ECO:0000256" key="2">
    <source>
        <dbReference type="SAM" id="SignalP"/>
    </source>
</evidence>
<feature type="chain" id="PRO_5019064347" evidence="2">
    <location>
        <begin position="18"/>
        <end position="268"/>
    </location>
</feature>
<evidence type="ECO:0000256" key="1">
    <source>
        <dbReference type="SAM" id="Phobius"/>
    </source>
</evidence>
<accession>A0A439DJA1</accession>
<proteinExistence type="predicted"/>
<comment type="caution">
    <text evidence="3">The sequence shown here is derived from an EMBL/GenBank/DDBJ whole genome shotgun (WGS) entry which is preliminary data.</text>
</comment>
<keyword evidence="1" id="KW-0472">Membrane</keyword>
<dbReference type="STRING" id="363999.A0A439DJA1"/>
<evidence type="ECO:0000313" key="3">
    <source>
        <dbReference type="EMBL" id="RWA14453.1"/>
    </source>
</evidence>
<keyword evidence="1" id="KW-1133">Transmembrane helix</keyword>
<feature type="signal peptide" evidence="2">
    <location>
        <begin position="1"/>
        <end position="17"/>
    </location>
</feature>
<keyword evidence="2" id="KW-0732">Signal</keyword>
<dbReference type="Proteomes" id="UP000286045">
    <property type="component" value="Unassembled WGS sequence"/>
</dbReference>